<dbReference type="EMBL" id="JBFXLR010000012">
    <property type="protein sequence ID" value="KAL2853964.1"/>
    <property type="molecule type" value="Genomic_DNA"/>
</dbReference>
<evidence type="ECO:0000256" key="1">
    <source>
        <dbReference type="SAM" id="Phobius"/>
    </source>
</evidence>
<reference evidence="2 3" key="1">
    <citation type="submission" date="2024-07" db="EMBL/GenBank/DDBJ databases">
        <title>Section-level genome sequencing and comparative genomics of Aspergillus sections Usti and Cavernicolus.</title>
        <authorList>
            <consortium name="Lawrence Berkeley National Laboratory"/>
            <person name="Nybo J.L."/>
            <person name="Vesth T.C."/>
            <person name="Theobald S."/>
            <person name="Frisvad J.C."/>
            <person name="Larsen T.O."/>
            <person name="Kjaerboelling I."/>
            <person name="Rothschild-Mancinelli K."/>
            <person name="Lyhne E.K."/>
            <person name="Kogle M.E."/>
            <person name="Barry K."/>
            <person name="Clum A."/>
            <person name="Na H."/>
            <person name="Ledsgaard L."/>
            <person name="Lin J."/>
            <person name="Lipzen A."/>
            <person name="Kuo A."/>
            <person name="Riley R."/>
            <person name="Mondo S."/>
            <person name="LaButti K."/>
            <person name="Haridas S."/>
            <person name="Pangalinan J."/>
            <person name="Salamov A.A."/>
            <person name="Simmons B.A."/>
            <person name="Magnuson J.K."/>
            <person name="Chen J."/>
            <person name="Drula E."/>
            <person name="Henrissat B."/>
            <person name="Wiebenga A."/>
            <person name="Lubbers R.J."/>
            <person name="Gomes A.C."/>
            <person name="Macurrencykelacurrency M.R."/>
            <person name="Stajich J."/>
            <person name="Grigoriev I.V."/>
            <person name="Mortensen U.H."/>
            <person name="De vries R.P."/>
            <person name="Baker S.E."/>
            <person name="Andersen M.R."/>
        </authorList>
    </citation>
    <scope>NUCLEOTIDE SEQUENCE [LARGE SCALE GENOMIC DNA]</scope>
    <source>
        <strain evidence="2 3">CBS 756.74</strain>
    </source>
</reference>
<evidence type="ECO:0000313" key="2">
    <source>
        <dbReference type="EMBL" id="KAL2853964.1"/>
    </source>
</evidence>
<feature type="transmembrane region" description="Helical" evidence="1">
    <location>
        <begin position="122"/>
        <end position="145"/>
    </location>
</feature>
<dbReference type="Proteomes" id="UP001610444">
    <property type="component" value="Unassembled WGS sequence"/>
</dbReference>
<keyword evidence="1" id="KW-0472">Membrane</keyword>
<organism evidence="2 3">
    <name type="scientific">Aspergillus pseudodeflectus</name>
    <dbReference type="NCBI Taxonomy" id="176178"/>
    <lineage>
        <taxon>Eukaryota</taxon>
        <taxon>Fungi</taxon>
        <taxon>Dikarya</taxon>
        <taxon>Ascomycota</taxon>
        <taxon>Pezizomycotina</taxon>
        <taxon>Eurotiomycetes</taxon>
        <taxon>Eurotiomycetidae</taxon>
        <taxon>Eurotiales</taxon>
        <taxon>Aspergillaceae</taxon>
        <taxon>Aspergillus</taxon>
        <taxon>Aspergillus subgen. Nidulantes</taxon>
    </lineage>
</organism>
<keyword evidence="3" id="KW-1185">Reference proteome</keyword>
<evidence type="ECO:0000313" key="3">
    <source>
        <dbReference type="Proteomes" id="UP001610444"/>
    </source>
</evidence>
<protein>
    <submittedName>
        <fullName evidence="2">Uncharacterized protein</fullName>
    </submittedName>
</protein>
<dbReference type="RefSeq" id="XP_070901129.1">
    <property type="nucleotide sequence ID" value="XM_071049057.1"/>
</dbReference>
<accession>A0ABR4KQ87</accession>
<dbReference type="Pfam" id="PF01544">
    <property type="entry name" value="CorA"/>
    <property type="match status" value="1"/>
</dbReference>
<name>A0ABR4KQ87_9EURO</name>
<sequence>MYDDSTLQLSEFYFSIQQLLRIFAESINDSMADMNALEEGFRDEIWSYTTFDKRYSSRYQLQDPGKVIAMNWKILLDFHGKQGTALLQRIEQRIGDVESLRAGLFNASSVREALKSTELNQYLMVFTIVTILYLPPTFIAVLGSLGRL</sequence>
<keyword evidence="1" id="KW-1133">Transmembrane helix</keyword>
<proteinExistence type="predicted"/>
<comment type="caution">
    <text evidence="2">The sequence shown here is derived from an EMBL/GenBank/DDBJ whole genome shotgun (WGS) entry which is preliminary data.</text>
</comment>
<dbReference type="GeneID" id="98164221"/>
<keyword evidence="1" id="KW-0812">Transmembrane</keyword>
<gene>
    <name evidence="2" type="ORF">BJX68DRAFT_37728</name>
</gene>
<dbReference type="InterPro" id="IPR002523">
    <property type="entry name" value="MgTranspt_CorA/ZnTranspt_ZntB"/>
</dbReference>